<organism evidence="2 3">
    <name type="scientific">Magnetospirillum sulfuroxidans</name>
    <dbReference type="NCBI Taxonomy" id="611300"/>
    <lineage>
        <taxon>Bacteria</taxon>
        <taxon>Pseudomonadati</taxon>
        <taxon>Pseudomonadota</taxon>
        <taxon>Alphaproteobacteria</taxon>
        <taxon>Rhodospirillales</taxon>
        <taxon>Rhodospirillaceae</taxon>
        <taxon>Magnetospirillum</taxon>
    </lineage>
</organism>
<keyword evidence="1" id="KW-0472">Membrane</keyword>
<evidence type="ECO:0000313" key="3">
    <source>
        <dbReference type="Proteomes" id="UP000680714"/>
    </source>
</evidence>
<evidence type="ECO:0000313" key="2">
    <source>
        <dbReference type="EMBL" id="MBR9972436.1"/>
    </source>
</evidence>
<keyword evidence="1" id="KW-0812">Transmembrane</keyword>
<protein>
    <submittedName>
        <fullName evidence="2">Uncharacterized protein</fullName>
    </submittedName>
</protein>
<name>A0ABS5IDT7_9PROT</name>
<feature type="transmembrane region" description="Helical" evidence="1">
    <location>
        <begin position="5"/>
        <end position="27"/>
    </location>
</feature>
<accession>A0ABS5IDT7</accession>
<keyword evidence="3" id="KW-1185">Reference proteome</keyword>
<dbReference type="RefSeq" id="WP_211549195.1">
    <property type="nucleotide sequence ID" value="NZ_JAGTUF010000011.1"/>
</dbReference>
<proteinExistence type="predicted"/>
<gene>
    <name evidence="2" type="ORF">KEC16_11990</name>
</gene>
<comment type="caution">
    <text evidence="2">The sequence shown here is derived from an EMBL/GenBank/DDBJ whole genome shotgun (WGS) entry which is preliminary data.</text>
</comment>
<reference evidence="2 3" key="1">
    <citation type="submission" date="2021-04" db="EMBL/GenBank/DDBJ databases">
        <title>Magnetospirillum sulfuroxidans sp. nov., a facultative chemolithoautotrophic sulfur-oxidizing alphaproteobacterium isolated from freshwater sediment and proposals for Paramagetospirillum gen. nov., and Magnetospirillaceae fam. nov.</title>
        <authorList>
            <person name="Koziaeva V."/>
            <person name="Geelhoed J.S."/>
            <person name="Sorokin D.Y."/>
            <person name="Grouzdev D.S."/>
        </authorList>
    </citation>
    <scope>NUCLEOTIDE SEQUENCE [LARGE SCALE GENOMIC DNA]</scope>
    <source>
        <strain evidence="2 3">J10</strain>
    </source>
</reference>
<sequence>MLSLLLLVSIIFASMFALAFFLASIFIRNPDPDVETPSKFFLVIAALFALFAFSAFIWRGHDERQEQAEIAAKKEFSELVQSRCAAANRQYEDALMTRENYGALSATQQARMGREWGADGNWVQGQVSNSRRAVDDCERGLRADKAAIYRSHGLSLEK</sequence>
<feature type="transmembrane region" description="Helical" evidence="1">
    <location>
        <begin position="39"/>
        <end position="58"/>
    </location>
</feature>
<dbReference type="Proteomes" id="UP000680714">
    <property type="component" value="Unassembled WGS sequence"/>
</dbReference>
<keyword evidence="1" id="KW-1133">Transmembrane helix</keyword>
<dbReference type="EMBL" id="JAGTUF010000011">
    <property type="protein sequence ID" value="MBR9972436.1"/>
    <property type="molecule type" value="Genomic_DNA"/>
</dbReference>
<evidence type="ECO:0000256" key="1">
    <source>
        <dbReference type="SAM" id="Phobius"/>
    </source>
</evidence>